<proteinExistence type="inferred from homology"/>
<evidence type="ECO:0000256" key="3">
    <source>
        <dbReference type="ARBA" id="ARBA00022475"/>
    </source>
</evidence>
<keyword evidence="3" id="KW-1003">Cell membrane</keyword>
<evidence type="ECO:0000313" key="13">
    <source>
        <dbReference type="EMBL" id="GAA0142090.1"/>
    </source>
</evidence>
<dbReference type="AlphaFoldDB" id="A0AAV3NRV7"/>
<keyword evidence="7" id="KW-0472">Membrane</keyword>
<keyword evidence="9" id="KW-0449">Lipoprotein</keyword>
<gene>
    <name evidence="13" type="ORF">LIER_03068</name>
</gene>
<dbReference type="InterPro" id="IPR011041">
    <property type="entry name" value="Quinoprot_gluc/sorb_DH_b-prop"/>
</dbReference>
<comment type="caution">
    <text evidence="13">The sequence shown here is derived from an EMBL/GenBank/DDBJ whole genome shotgun (WGS) entry which is preliminary data.</text>
</comment>
<reference evidence="13 14" key="1">
    <citation type="submission" date="2024-01" db="EMBL/GenBank/DDBJ databases">
        <title>The complete chloroplast genome sequence of Lithospermum erythrorhizon: insights into the phylogenetic relationship among Boraginaceae species and the maternal lineages of purple gromwells.</title>
        <authorList>
            <person name="Okada T."/>
            <person name="Watanabe K."/>
        </authorList>
    </citation>
    <scope>NUCLEOTIDE SEQUENCE [LARGE SCALE GENOMIC DNA]</scope>
</reference>
<dbReference type="FunFam" id="2.120.10.30:FF:000067">
    <property type="entry name" value="HHIP-like 1"/>
    <property type="match status" value="1"/>
</dbReference>
<dbReference type="InterPro" id="IPR011042">
    <property type="entry name" value="6-blade_b-propeller_TolB-like"/>
</dbReference>
<dbReference type="InterPro" id="IPR012938">
    <property type="entry name" value="Glc/Sorbosone_DH"/>
</dbReference>
<dbReference type="SUPFAM" id="SSF50952">
    <property type="entry name" value="Soluble quinoprotein glucose dehydrogenase"/>
    <property type="match status" value="1"/>
</dbReference>
<dbReference type="Proteomes" id="UP001454036">
    <property type="component" value="Unassembled WGS sequence"/>
</dbReference>
<evidence type="ECO:0000256" key="4">
    <source>
        <dbReference type="ARBA" id="ARBA00022729"/>
    </source>
</evidence>
<feature type="signal peptide" evidence="11">
    <location>
        <begin position="1"/>
        <end position="23"/>
    </location>
</feature>
<protein>
    <submittedName>
        <fullName evidence="13">Protein-binding activity modulator</fullName>
    </submittedName>
</protein>
<evidence type="ECO:0000256" key="8">
    <source>
        <dbReference type="ARBA" id="ARBA00023180"/>
    </source>
</evidence>
<evidence type="ECO:0000256" key="2">
    <source>
        <dbReference type="ARBA" id="ARBA00004193"/>
    </source>
</evidence>
<accession>A0AAV3NRV7</accession>
<dbReference type="EMBL" id="BAABME010000358">
    <property type="protein sequence ID" value="GAA0142090.1"/>
    <property type="molecule type" value="Genomic_DNA"/>
</dbReference>
<dbReference type="GO" id="GO:0016491">
    <property type="term" value="F:oxidoreductase activity"/>
    <property type="evidence" value="ECO:0007669"/>
    <property type="project" value="UniProtKB-KW"/>
</dbReference>
<feature type="domain" description="Glucose/Sorbosone dehydrogenase" evidence="12">
    <location>
        <begin position="223"/>
        <end position="573"/>
    </location>
</feature>
<evidence type="ECO:0000256" key="7">
    <source>
        <dbReference type="ARBA" id="ARBA00023136"/>
    </source>
</evidence>
<dbReference type="Gene3D" id="2.120.10.30">
    <property type="entry name" value="TolB, C-terminal domain"/>
    <property type="match status" value="1"/>
</dbReference>
<evidence type="ECO:0000256" key="11">
    <source>
        <dbReference type="SAM" id="SignalP"/>
    </source>
</evidence>
<evidence type="ECO:0000313" key="14">
    <source>
        <dbReference type="Proteomes" id="UP001454036"/>
    </source>
</evidence>
<evidence type="ECO:0000256" key="10">
    <source>
        <dbReference type="ARBA" id="ARBA00061483"/>
    </source>
</evidence>
<dbReference type="PANTHER" id="PTHR19328:SF60">
    <property type="entry name" value="HIPL1 PROTEIN-LIKE"/>
    <property type="match status" value="1"/>
</dbReference>
<name>A0AAV3NRV7_LITER</name>
<dbReference type="Pfam" id="PF07995">
    <property type="entry name" value="GSDH"/>
    <property type="match status" value="1"/>
</dbReference>
<organism evidence="13 14">
    <name type="scientific">Lithospermum erythrorhizon</name>
    <name type="common">Purple gromwell</name>
    <name type="synonym">Lithospermum officinale var. erythrorhizon</name>
    <dbReference type="NCBI Taxonomy" id="34254"/>
    <lineage>
        <taxon>Eukaryota</taxon>
        <taxon>Viridiplantae</taxon>
        <taxon>Streptophyta</taxon>
        <taxon>Embryophyta</taxon>
        <taxon>Tracheophyta</taxon>
        <taxon>Spermatophyta</taxon>
        <taxon>Magnoliopsida</taxon>
        <taxon>eudicotyledons</taxon>
        <taxon>Gunneridae</taxon>
        <taxon>Pentapetalae</taxon>
        <taxon>asterids</taxon>
        <taxon>lamiids</taxon>
        <taxon>Boraginales</taxon>
        <taxon>Boraginaceae</taxon>
        <taxon>Boraginoideae</taxon>
        <taxon>Lithospermeae</taxon>
        <taxon>Lithospermum</taxon>
    </lineage>
</organism>
<comment type="subcellular location">
    <subcellularLocation>
        <location evidence="2">Cell membrane</location>
        <topology evidence="2">Lipid-anchor</topology>
    </subcellularLocation>
</comment>
<sequence>MEVSLIKIWVFYIFLWFSYKCSSLPLCTNLREPVKQNKALKFCEYNGTMCCTSSQDSGIEKRFQAMNISNDSCGAVIKSILCATCDKYSAELFKVKSGARPVPVLCEANAPAVKLSSISNPGNSNFCSEVWDSCKDVSILNSPFSPSLQNKAGVTQNSSASKLIDLWNSKNDFCGNFGSPSGGDSVCFDGKQVELNETEKILPPEGMCLEKIGNGSYLNMVAHPDGSNRAFFSDQPGKIWLATIPDIDSGGVLGLDESTPFVDLTDQVHFDTNFGMMGLAFHPKFAQNGRFFASFTCDKQTNPGCSGRCSCNSDVGCDPSKFKTPTSTSPCQFHTVVAEYSANGTSSAPSMATNANPAEVRRIFTMGLPYKSPAGGQILFGPEDGYVYLMIGDGGNEGDPLNFSQNKKSFLGKILRLDVENMPSEKEIDDLSLWGNYTTPRDNPYADDKDMASEIWAYGLRNPWRCSFDSERPSYFICGDSGENAYEEVDIITKGGNYGWPMYEGPLIFTRKDTPRNTSAGSIDNLIFPVVGYNHSEVNKKTGSASISGGYVYRSNTDPCLYGSYLYGDLYGENYWTAMENPKDSGKFTSASLPFACARDSPIQCTTTPNSPLPAIGYVFSTGQDNKKDVYILTSTGVYRVVRPSRCNYTCSKENATTNAVPSPPTPASNSRYIRPYCTVALLAFSLFIL</sequence>
<dbReference type="GO" id="GO:0005886">
    <property type="term" value="C:plasma membrane"/>
    <property type="evidence" value="ECO:0007669"/>
    <property type="project" value="UniProtKB-SubCell"/>
</dbReference>
<keyword evidence="5" id="KW-0634">PQQ</keyword>
<keyword evidence="8" id="KW-0325">Glycoprotein</keyword>
<feature type="chain" id="PRO_5043438976" evidence="11">
    <location>
        <begin position="24"/>
        <end position="690"/>
    </location>
</feature>
<evidence type="ECO:0000259" key="12">
    <source>
        <dbReference type="Pfam" id="PF07995"/>
    </source>
</evidence>
<evidence type="ECO:0000256" key="5">
    <source>
        <dbReference type="ARBA" id="ARBA00022891"/>
    </source>
</evidence>
<keyword evidence="6" id="KW-0560">Oxidoreductase</keyword>
<evidence type="ECO:0000256" key="6">
    <source>
        <dbReference type="ARBA" id="ARBA00023002"/>
    </source>
</evidence>
<evidence type="ECO:0000256" key="9">
    <source>
        <dbReference type="ARBA" id="ARBA00023288"/>
    </source>
</evidence>
<dbReference type="PANTHER" id="PTHR19328">
    <property type="entry name" value="HEDGEHOG-INTERACTING PROTEIN"/>
    <property type="match status" value="1"/>
</dbReference>
<keyword evidence="4 11" id="KW-0732">Signal</keyword>
<evidence type="ECO:0000256" key="1">
    <source>
        <dbReference type="ARBA" id="ARBA00001931"/>
    </source>
</evidence>
<comment type="cofactor">
    <cofactor evidence="1">
        <name>pyrroloquinoline quinone</name>
        <dbReference type="ChEBI" id="CHEBI:58442"/>
    </cofactor>
</comment>
<keyword evidence="14" id="KW-1185">Reference proteome</keyword>
<comment type="similarity">
    <text evidence="10">Belongs to the PQQ oxidoreductase GdhB family.</text>
</comment>